<keyword evidence="9" id="KW-1185">Reference proteome</keyword>
<evidence type="ECO:0000256" key="6">
    <source>
        <dbReference type="PROSITE-ProRule" id="PRU00221"/>
    </source>
</evidence>
<keyword evidence="4" id="KW-0805">Transcription regulation</keyword>
<comment type="caution">
    <text evidence="8">The sequence shown here is derived from an EMBL/GenBank/DDBJ whole genome shotgun (WGS) entry which is preliminary data.</text>
</comment>
<dbReference type="SUPFAM" id="SSF50978">
    <property type="entry name" value="WD40 repeat-like"/>
    <property type="match status" value="1"/>
</dbReference>
<evidence type="ECO:0000313" key="8">
    <source>
        <dbReference type="EMBL" id="KAJ1646155.1"/>
    </source>
</evidence>
<dbReference type="InterPro" id="IPR015943">
    <property type="entry name" value="WD40/YVTN_repeat-like_dom_sf"/>
</dbReference>
<dbReference type="InterPro" id="IPR036322">
    <property type="entry name" value="WD40_repeat_dom_sf"/>
</dbReference>
<evidence type="ECO:0000256" key="2">
    <source>
        <dbReference type="ARBA" id="ARBA00022574"/>
    </source>
</evidence>
<keyword evidence="5" id="KW-0804">Transcription</keyword>
<feature type="compositionally biased region" description="Basic and acidic residues" evidence="7">
    <location>
        <begin position="12"/>
        <end position="28"/>
    </location>
</feature>
<proteinExistence type="inferred from homology"/>
<evidence type="ECO:0000313" key="9">
    <source>
        <dbReference type="Proteomes" id="UP001145021"/>
    </source>
</evidence>
<name>A0A9W8CL23_9FUNG</name>
<dbReference type="InterPro" id="IPR001680">
    <property type="entry name" value="WD40_rpt"/>
</dbReference>
<evidence type="ECO:0000256" key="4">
    <source>
        <dbReference type="ARBA" id="ARBA00023015"/>
    </source>
</evidence>
<comment type="similarity">
    <text evidence="1">Belongs to the WD repeat ESC family.</text>
</comment>
<dbReference type="InterPro" id="IPR051243">
    <property type="entry name" value="PcG_WD-repeat"/>
</dbReference>
<dbReference type="SMART" id="SM00320">
    <property type="entry name" value="WD40"/>
    <property type="match status" value="4"/>
</dbReference>
<feature type="region of interest" description="Disordered" evidence="7">
    <location>
        <begin position="1"/>
        <end position="38"/>
    </location>
</feature>
<evidence type="ECO:0000256" key="3">
    <source>
        <dbReference type="ARBA" id="ARBA00022737"/>
    </source>
</evidence>
<feature type="repeat" description="WD" evidence="6">
    <location>
        <begin position="202"/>
        <end position="244"/>
    </location>
</feature>
<reference evidence="8" key="1">
    <citation type="submission" date="2022-07" db="EMBL/GenBank/DDBJ databases">
        <title>Phylogenomic reconstructions and comparative analyses of Kickxellomycotina fungi.</title>
        <authorList>
            <person name="Reynolds N.K."/>
            <person name="Stajich J.E."/>
            <person name="Barry K."/>
            <person name="Grigoriev I.V."/>
            <person name="Crous P."/>
            <person name="Smith M.E."/>
        </authorList>
    </citation>
    <scope>NUCLEOTIDE SEQUENCE</scope>
    <source>
        <strain evidence="8">NBRC 105413</strain>
    </source>
</reference>
<dbReference type="EMBL" id="JANBOH010000073">
    <property type="protein sequence ID" value="KAJ1646155.1"/>
    <property type="molecule type" value="Genomic_DNA"/>
</dbReference>
<organism evidence="8 9">
    <name type="scientific">Coemansia asiatica</name>
    <dbReference type="NCBI Taxonomy" id="1052880"/>
    <lineage>
        <taxon>Eukaryota</taxon>
        <taxon>Fungi</taxon>
        <taxon>Fungi incertae sedis</taxon>
        <taxon>Zoopagomycota</taxon>
        <taxon>Kickxellomycotina</taxon>
        <taxon>Kickxellomycetes</taxon>
        <taxon>Kickxellales</taxon>
        <taxon>Kickxellaceae</taxon>
        <taxon>Coemansia</taxon>
    </lineage>
</organism>
<dbReference type="PANTHER" id="PTHR10253">
    <property type="entry name" value="POLYCOMB PROTEIN"/>
    <property type="match status" value="1"/>
</dbReference>
<evidence type="ECO:0008006" key="10">
    <source>
        <dbReference type="Google" id="ProtNLM"/>
    </source>
</evidence>
<evidence type="ECO:0000256" key="5">
    <source>
        <dbReference type="ARBA" id="ARBA00023163"/>
    </source>
</evidence>
<evidence type="ECO:0000256" key="7">
    <source>
        <dbReference type="SAM" id="MobiDB-lite"/>
    </source>
</evidence>
<evidence type="ECO:0000256" key="1">
    <source>
        <dbReference type="ARBA" id="ARBA00008075"/>
    </source>
</evidence>
<keyword evidence="2 6" id="KW-0853">WD repeat</keyword>
<keyword evidence="3" id="KW-0677">Repeat</keyword>
<dbReference type="Proteomes" id="UP001145021">
    <property type="component" value="Unassembled WGS sequence"/>
</dbReference>
<dbReference type="PROSITE" id="PS50294">
    <property type="entry name" value="WD_REPEATS_REGION"/>
    <property type="match status" value="1"/>
</dbReference>
<sequence length="443" mass="49275">MAEDWLGPLDSITKDEAEVPAKRMRLDSDSAQTPLPTAEDVEITAEDINPKPEPKPLTQEHVFGNLRLRRIVRENHNSTVAQIALMYYRPSDQGLGGHGMGGMQPYERSFDKRGAAIRDPSDNSNLLVTTGQTQASVFDNENCGDHLDIMSHFQLKSESDTELPLQTCCWVRSNDDAIFAVAGGDHHVHIISLAWTREIRILQGHSGPVIDLQPHPTDSRLLLSVSKDKTMRIWSVVSGECLCVYSNEATAACFHPEGVFLVAGAASGDVRQWPVPDLSTEPSEPYRLVVSDSTLIVSGKRTAGSVIDCLRFAKGNLLVKNASGRIEYWDLEQQRLMRSFGIRNHGISASRFDVSYDDEYICAGNSRGEAYIYGIESGKTITRLAHKRSVKPVTCCLFSRDCRSVIYAGEGGFIWRYDYVDDETLAEWEKPDESVSEEESSIE</sequence>
<dbReference type="Gene3D" id="2.130.10.10">
    <property type="entry name" value="YVTN repeat-like/Quinoprotein amine dehydrogenase"/>
    <property type="match status" value="1"/>
</dbReference>
<dbReference type="PROSITE" id="PS50082">
    <property type="entry name" value="WD_REPEATS_2"/>
    <property type="match status" value="1"/>
</dbReference>
<dbReference type="Pfam" id="PF00400">
    <property type="entry name" value="WD40"/>
    <property type="match status" value="2"/>
</dbReference>
<protein>
    <recommendedName>
        <fullName evidence="10">WD40 repeat-like protein</fullName>
    </recommendedName>
</protein>
<accession>A0A9W8CL23</accession>
<dbReference type="AlphaFoldDB" id="A0A9W8CL23"/>
<gene>
    <name evidence="8" type="ORF">LPJ64_002347</name>
</gene>